<feature type="transmembrane region" description="Helical" evidence="8">
    <location>
        <begin position="474"/>
        <end position="493"/>
    </location>
</feature>
<evidence type="ECO:0000256" key="6">
    <source>
        <dbReference type="ARBA" id="ARBA00023136"/>
    </source>
</evidence>
<dbReference type="GO" id="GO:0000324">
    <property type="term" value="C:fungal-type vacuole"/>
    <property type="evidence" value="ECO:0007669"/>
    <property type="project" value="TreeGrafter"/>
</dbReference>
<evidence type="ECO:0000256" key="3">
    <source>
        <dbReference type="ARBA" id="ARBA00022448"/>
    </source>
</evidence>
<name>A0A8E2ECX7_9PEZI</name>
<feature type="transmembrane region" description="Helical" evidence="8">
    <location>
        <begin position="143"/>
        <end position="166"/>
    </location>
</feature>
<dbReference type="GO" id="GO:0005886">
    <property type="term" value="C:plasma membrane"/>
    <property type="evidence" value="ECO:0007669"/>
    <property type="project" value="TreeGrafter"/>
</dbReference>
<feature type="transmembrane region" description="Helical" evidence="8">
    <location>
        <begin position="272"/>
        <end position="289"/>
    </location>
</feature>
<feature type="transmembrane region" description="Helical" evidence="8">
    <location>
        <begin position="544"/>
        <end position="566"/>
    </location>
</feature>
<feature type="region of interest" description="Disordered" evidence="7">
    <location>
        <begin position="577"/>
        <end position="611"/>
    </location>
</feature>
<evidence type="ECO:0000256" key="2">
    <source>
        <dbReference type="ARBA" id="ARBA00008821"/>
    </source>
</evidence>
<evidence type="ECO:0000313" key="9">
    <source>
        <dbReference type="EMBL" id="OCK81712.1"/>
    </source>
</evidence>
<organism evidence="9 10">
    <name type="scientific">Lepidopterella palustris CBS 459.81</name>
    <dbReference type="NCBI Taxonomy" id="1314670"/>
    <lineage>
        <taxon>Eukaryota</taxon>
        <taxon>Fungi</taxon>
        <taxon>Dikarya</taxon>
        <taxon>Ascomycota</taxon>
        <taxon>Pezizomycotina</taxon>
        <taxon>Dothideomycetes</taxon>
        <taxon>Pleosporomycetidae</taxon>
        <taxon>Mytilinidiales</taxon>
        <taxon>Argynnaceae</taxon>
        <taxon>Lepidopterella</taxon>
    </lineage>
</organism>
<evidence type="ECO:0000256" key="7">
    <source>
        <dbReference type="SAM" id="MobiDB-lite"/>
    </source>
</evidence>
<feature type="transmembrane region" description="Helical" evidence="8">
    <location>
        <begin position="218"/>
        <end position="240"/>
    </location>
</feature>
<reference evidence="9 10" key="1">
    <citation type="journal article" date="2016" name="Nat. Commun.">
        <title>Ectomycorrhizal ecology is imprinted in the genome of the dominant symbiotic fungus Cenococcum geophilum.</title>
        <authorList>
            <consortium name="DOE Joint Genome Institute"/>
            <person name="Peter M."/>
            <person name="Kohler A."/>
            <person name="Ohm R.A."/>
            <person name="Kuo A."/>
            <person name="Krutzmann J."/>
            <person name="Morin E."/>
            <person name="Arend M."/>
            <person name="Barry K.W."/>
            <person name="Binder M."/>
            <person name="Choi C."/>
            <person name="Clum A."/>
            <person name="Copeland A."/>
            <person name="Grisel N."/>
            <person name="Haridas S."/>
            <person name="Kipfer T."/>
            <person name="LaButti K."/>
            <person name="Lindquist E."/>
            <person name="Lipzen A."/>
            <person name="Maire R."/>
            <person name="Meier B."/>
            <person name="Mihaltcheva S."/>
            <person name="Molinier V."/>
            <person name="Murat C."/>
            <person name="Poggeler S."/>
            <person name="Quandt C.A."/>
            <person name="Sperisen C."/>
            <person name="Tritt A."/>
            <person name="Tisserant E."/>
            <person name="Crous P.W."/>
            <person name="Henrissat B."/>
            <person name="Nehls U."/>
            <person name="Egli S."/>
            <person name="Spatafora J.W."/>
            <person name="Grigoriev I.V."/>
            <person name="Martin F.M."/>
        </authorList>
    </citation>
    <scope>NUCLEOTIDE SEQUENCE [LARGE SCALE GENOMIC DNA]</scope>
    <source>
        <strain evidence="9 10">CBS 459.81</strain>
    </source>
</reference>
<feature type="transmembrane region" description="Helical" evidence="8">
    <location>
        <begin position="71"/>
        <end position="91"/>
    </location>
</feature>
<dbReference type="PANTHER" id="PTHR42810">
    <property type="entry name" value="PURINE PERMEASE C1399.01C-RELATED"/>
    <property type="match status" value="1"/>
</dbReference>
<feature type="compositionally biased region" description="Basic and acidic residues" evidence="7">
    <location>
        <begin position="577"/>
        <end position="605"/>
    </location>
</feature>
<dbReference type="Proteomes" id="UP000250266">
    <property type="component" value="Unassembled WGS sequence"/>
</dbReference>
<proteinExistence type="inferred from homology"/>
<dbReference type="PANTHER" id="PTHR42810:SF2">
    <property type="entry name" value="PURINE PERMEASE C1399.01C-RELATED"/>
    <property type="match status" value="1"/>
</dbReference>
<feature type="transmembrane region" description="Helical" evidence="8">
    <location>
        <begin position="505"/>
        <end position="524"/>
    </location>
</feature>
<keyword evidence="4 8" id="KW-0812">Transmembrane</keyword>
<accession>A0A8E2ECX7</accession>
<feature type="transmembrane region" description="Helical" evidence="8">
    <location>
        <begin position="111"/>
        <end position="131"/>
    </location>
</feature>
<keyword evidence="10" id="KW-1185">Reference proteome</keyword>
<evidence type="ECO:0000313" key="10">
    <source>
        <dbReference type="Proteomes" id="UP000250266"/>
    </source>
</evidence>
<feature type="transmembrane region" description="Helical" evidence="8">
    <location>
        <begin position="186"/>
        <end position="206"/>
    </location>
</feature>
<evidence type="ECO:0000256" key="8">
    <source>
        <dbReference type="SAM" id="Phobius"/>
    </source>
</evidence>
<dbReference type="OrthoDB" id="1641903at2759"/>
<keyword evidence="6 8" id="KW-0472">Membrane</keyword>
<dbReference type="NCBIfam" id="TIGR00801">
    <property type="entry name" value="ncs2"/>
    <property type="match status" value="1"/>
</dbReference>
<comment type="subcellular location">
    <subcellularLocation>
        <location evidence="1">Membrane</location>
        <topology evidence="1">Multi-pass membrane protein</topology>
    </subcellularLocation>
</comment>
<dbReference type="Pfam" id="PF00860">
    <property type="entry name" value="Xan_ur_permease"/>
    <property type="match status" value="2"/>
</dbReference>
<sequence>MADEGPDVIGPDYHPKKNVAHYVKVLKRTFWTREGLIGSYDYGYLFMPNIPFMGKKNITPPFFGLSDHMPVVLALLLGLQHTLAMLAGVITPSIILSGEGGVNLSNDEQQYLVSTALIVCGILSSIQITRFHIYKTPYHVGTGLISVVGTSFAIIPVASGAFTQMYANGFCKLGPDGSKLPCPEAYGALIGTAACCALVEIALSFVPPKALQRIFPPIVTGPTVMLIGVSLIGVGFKGWAGGSGPCSDPATATGFFAVCPNLGAPHALPWGSAQYIGLGFLVFVTILICERFGSPIMKSASVIIGLLIGCIIAAATGYFDRSGIDSAPAVSFIWVHTFPLTVYGPLVLPMITIFIICACEAIGDITATCDGKIPLSSLLSPYNPTNIPAVSQLDVDGDVFDSRIQGGILADGLNGLLAALMTITPMSTFAQNNGVIALTRCANRKAGYCCCLFLIIMGVFAKFAAALVAIPAPVLGGMTTFLFCAVAVSGMAIVARVPFNRRNRFILTAALSVGYGATLVPTWFSSVFTYHGPNKSLQGFYDAIVLVMETGFAVTALLAIILNLSIGDELEQDAKDLEGKVHDQARESEEEGAEKNNARGLKGPEDGTEVV</sequence>
<dbReference type="AlphaFoldDB" id="A0A8E2ECX7"/>
<evidence type="ECO:0000256" key="5">
    <source>
        <dbReference type="ARBA" id="ARBA00022989"/>
    </source>
</evidence>
<evidence type="ECO:0000256" key="1">
    <source>
        <dbReference type="ARBA" id="ARBA00004141"/>
    </source>
</evidence>
<feature type="transmembrane region" description="Helical" evidence="8">
    <location>
        <begin position="446"/>
        <end position="468"/>
    </location>
</feature>
<gene>
    <name evidence="9" type="ORF">K432DRAFT_403571</name>
</gene>
<dbReference type="InterPro" id="IPR006043">
    <property type="entry name" value="NCS2"/>
</dbReference>
<keyword evidence="5 8" id="KW-1133">Transmembrane helix</keyword>
<feature type="transmembrane region" description="Helical" evidence="8">
    <location>
        <begin position="331"/>
        <end position="356"/>
    </location>
</feature>
<dbReference type="GO" id="GO:0042907">
    <property type="term" value="F:xanthine transmembrane transporter activity"/>
    <property type="evidence" value="ECO:0007669"/>
    <property type="project" value="TreeGrafter"/>
</dbReference>
<protein>
    <submittedName>
        <fullName evidence="9">NCS2 family nucleobase:cation symporter-2</fullName>
    </submittedName>
</protein>
<keyword evidence="3" id="KW-0813">Transport</keyword>
<dbReference type="EMBL" id="KV744911">
    <property type="protein sequence ID" value="OCK81712.1"/>
    <property type="molecule type" value="Genomic_DNA"/>
</dbReference>
<evidence type="ECO:0000256" key="4">
    <source>
        <dbReference type="ARBA" id="ARBA00022692"/>
    </source>
</evidence>
<comment type="similarity">
    <text evidence="2">Belongs to the nucleobase:cation symporter-2 (NCS2) (TC 2.A.40) family.</text>
</comment>
<dbReference type="InterPro" id="IPR006042">
    <property type="entry name" value="Xan_ur_permease"/>
</dbReference>
<feature type="transmembrane region" description="Helical" evidence="8">
    <location>
        <begin position="301"/>
        <end position="319"/>
    </location>
</feature>